<proteinExistence type="predicted"/>
<dbReference type="AlphaFoldDB" id="W1NVB9"/>
<keyword evidence="2" id="KW-1185">Reference proteome</keyword>
<dbReference type="Gramene" id="ERM99175">
    <property type="protein sequence ID" value="ERM99175"/>
    <property type="gene ID" value="AMTR_s00092p00066500"/>
</dbReference>
<evidence type="ECO:0000313" key="2">
    <source>
        <dbReference type="Proteomes" id="UP000017836"/>
    </source>
</evidence>
<reference evidence="2" key="1">
    <citation type="journal article" date="2013" name="Science">
        <title>The Amborella genome and the evolution of flowering plants.</title>
        <authorList>
            <consortium name="Amborella Genome Project"/>
        </authorList>
    </citation>
    <scope>NUCLEOTIDE SEQUENCE [LARGE SCALE GENOMIC DNA]</scope>
</reference>
<dbReference type="HOGENOM" id="CLU_1878226_0_0_1"/>
<name>W1NVB9_AMBTC</name>
<dbReference type="EMBL" id="KI395040">
    <property type="protein sequence ID" value="ERM99175.1"/>
    <property type="molecule type" value="Genomic_DNA"/>
</dbReference>
<dbReference type="Proteomes" id="UP000017836">
    <property type="component" value="Unassembled WGS sequence"/>
</dbReference>
<protein>
    <submittedName>
        <fullName evidence="1">Uncharacterized protein</fullName>
    </submittedName>
</protein>
<evidence type="ECO:0000313" key="1">
    <source>
        <dbReference type="EMBL" id="ERM99175.1"/>
    </source>
</evidence>
<gene>
    <name evidence="1" type="ORF">AMTR_s00092p00066500</name>
</gene>
<accession>W1NVB9</accession>
<sequence>MKLGQLVNALGKLLANNIVSCLFVKLSRSLWKQQPQKQPQIWDKAGARFDVFEALCNYGTRMRMVSVWKNFRHGSQSKLIVLCRNGTSFCDEEEKAWLVIHFVGEVSVNGRGLFLPSVVPQCYLHGYKRSVVSRYA</sequence>
<organism evidence="1 2">
    <name type="scientific">Amborella trichopoda</name>
    <dbReference type="NCBI Taxonomy" id="13333"/>
    <lineage>
        <taxon>Eukaryota</taxon>
        <taxon>Viridiplantae</taxon>
        <taxon>Streptophyta</taxon>
        <taxon>Embryophyta</taxon>
        <taxon>Tracheophyta</taxon>
        <taxon>Spermatophyta</taxon>
        <taxon>Magnoliopsida</taxon>
        <taxon>Amborellales</taxon>
        <taxon>Amborellaceae</taxon>
        <taxon>Amborella</taxon>
    </lineage>
</organism>